<dbReference type="InterPro" id="IPR001387">
    <property type="entry name" value="Cro/C1-type_HTH"/>
</dbReference>
<evidence type="ECO:0000313" key="3">
    <source>
        <dbReference type="EMBL" id="TPD57603.1"/>
    </source>
</evidence>
<dbReference type="PROSITE" id="PS50943">
    <property type="entry name" value="HTH_CROC1"/>
    <property type="match status" value="1"/>
</dbReference>
<dbReference type="InterPro" id="IPR010982">
    <property type="entry name" value="Lambda_DNA-bd_dom_sf"/>
</dbReference>
<organism evidence="3 4">
    <name type="scientific">Emcibacter nanhaiensis</name>
    <dbReference type="NCBI Taxonomy" id="1505037"/>
    <lineage>
        <taxon>Bacteria</taxon>
        <taxon>Pseudomonadati</taxon>
        <taxon>Pseudomonadota</taxon>
        <taxon>Alphaproteobacteria</taxon>
        <taxon>Emcibacterales</taxon>
        <taxon>Emcibacteraceae</taxon>
        <taxon>Emcibacter</taxon>
    </lineage>
</organism>
<dbReference type="AlphaFoldDB" id="A0A501PB66"/>
<dbReference type="GO" id="GO:0003677">
    <property type="term" value="F:DNA binding"/>
    <property type="evidence" value="ECO:0007669"/>
    <property type="project" value="InterPro"/>
</dbReference>
<feature type="region of interest" description="Disordered" evidence="1">
    <location>
        <begin position="112"/>
        <end position="134"/>
    </location>
</feature>
<dbReference type="CDD" id="cd00093">
    <property type="entry name" value="HTH_XRE"/>
    <property type="match status" value="1"/>
</dbReference>
<dbReference type="SMART" id="SM00530">
    <property type="entry name" value="HTH_XRE"/>
    <property type="match status" value="1"/>
</dbReference>
<dbReference type="EMBL" id="VFIY01000018">
    <property type="protein sequence ID" value="TPD57603.1"/>
    <property type="molecule type" value="Genomic_DNA"/>
</dbReference>
<keyword evidence="4" id="KW-1185">Reference proteome</keyword>
<dbReference type="RefSeq" id="WP_139941918.1">
    <property type="nucleotide sequence ID" value="NZ_JBHSYP010000005.1"/>
</dbReference>
<evidence type="ECO:0000313" key="4">
    <source>
        <dbReference type="Proteomes" id="UP000319148"/>
    </source>
</evidence>
<evidence type="ECO:0000256" key="1">
    <source>
        <dbReference type="SAM" id="MobiDB-lite"/>
    </source>
</evidence>
<dbReference type="Pfam" id="PF13744">
    <property type="entry name" value="HTH_37"/>
    <property type="match status" value="1"/>
</dbReference>
<accession>A0A501PB66</accession>
<gene>
    <name evidence="3" type="ORF">FIV46_15945</name>
</gene>
<dbReference type="Gene3D" id="1.10.260.40">
    <property type="entry name" value="lambda repressor-like DNA-binding domains"/>
    <property type="match status" value="1"/>
</dbReference>
<comment type="caution">
    <text evidence="3">The sequence shown here is derived from an EMBL/GenBank/DDBJ whole genome shotgun (WGS) entry which is preliminary data.</text>
</comment>
<dbReference type="Proteomes" id="UP000319148">
    <property type="component" value="Unassembled WGS sequence"/>
</dbReference>
<dbReference type="OrthoDB" id="9797478at2"/>
<protein>
    <submittedName>
        <fullName evidence="3">Helix-turn-helix domain-containing protein</fullName>
    </submittedName>
</protein>
<proteinExistence type="predicted"/>
<dbReference type="SUPFAM" id="SSF47413">
    <property type="entry name" value="lambda repressor-like DNA-binding domains"/>
    <property type="match status" value="1"/>
</dbReference>
<evidence type="ECO:0000259" key="2">
    <source>
        <dbReference type="PROSITE" id="PS50943"/>
    </source>
</evidence>
<name>A0A501PB66_9PROT</name>
<feature type="domain" description="HTH cro/C1-type" evidence="2">
    <location>
        <begin position="33"/>
        <end position="86"/>
    </location>
</feature>
<sequence>MGTTLNEKLATFSPERQKRIKAAADRMEQHLTLQKLRKARELTQEKVATTLHVKQATVAQFEKRSDLLLSTLRQYVKAVGGELKLVVDFPGQPPIVLDGLGEEAQERLVFGQRAKEDKESASENSAAVAKETSV</sequence>
<dbReference type="InterPro" id="IPR039554">
    <property type="entry name" value="HigA2-like_HTH"/>
</dbReference>
<reference evidence="4" key="1">
    <citation type="submission" date="2019-06" db="EMBL/GenBank/DDBJ databases">
        <title>The complete genome of Emcibacter congregatus ZYLT.</title>
        <authorList>
            <person name="Zhao Z."/>
        </authorList>
    </citation>
    <scope>NUCLEOTIDE SEQUENCE [LARGE SCALE GENOMIC DNA]</scope>
    <source>
        <strain evidence="4">MCCC 1A06723</strain>
    </source>
</reference>